<dbReference type="EC" id="2.7.11.1" evidence="9"/>
<dbReference type="Gene3D" id="1.25.40.10">
    <property type="entry name" value="Tetratricopeptide repeat domain"/>
    <property type="match status" value="1"/>
</dbReference>
<proteinExistence type="predicted"/>
<dbReference type="PROSITE" id="PS00107">
    <property type="entry name" value="PROTEIN_KINASE_ATP"/>
    <property type="match status" value="1"/>
</dbReference>
<evidence type="ECO:0000256" key="3">
    <source>
        <dbReference type="ARBA" id="ARBA00022777"/>
    </source>
</evidence>
<keyword evidence="3 9" id="KW-0418">Kinase</keyword>
<evidence type="ECO:0000256" key="1">
    <source>
        <dbReference type="ARBA" id="ARBA00022679"/>
    </source>
</evidence>
<accession>A0A2S9YRZ0</accession>
<gene>
    <name evidence="9" type="primary">stkP_4</name>
    <name evidence="9" type="ORF">ENSA7_25020</name>
</gene>
<feature type="binding site" evidence="5">
    <location>
        <position position="54"/>
    </location>
    <ligand>
        <name>ATP</name>
        <dbReference type="ChEBI" id="CHEBI:30616"/>
    </ligand>
</feature>
<comment type="caution">
    <text evidence="9">The sequence shown here is derived from an EMBL/GenBank/DDBJ whole genome shotgun (WGS) entry which is preliminary data.</text>
</comment>
<evidence type="ECO:0000256" key="6">
    <source>
        <dbReference type="SAM" id="Coils"/>
    </source>
</evidence>
<evidence type="ECO:0000256" key="5">
    <source>
        <dbReference type="PROSITE-ProRule" id="PRU10141"/>
    </source>
</evidence>
<dbReference type="Proteomes" id="UP000238823">
    <property type="component" value="Unassembled WGS sequence"/>
</dbReference>
<keyword evidence="4 5" id="KW-0067">ATP-binding</keyword>
<dbReference type="SUPFAM" id="SSF48452">
    <property type="entry name" value="TPR-like"/>
    <property type="match status" value="1"/>
</dbReference>
<protein>
    <submittedName>
        <fullName evidence="9">Serine/threonine-protein kinase StkP</fullName>
        <ecNumber evidence="9">2.7.11.1</ecNumber>
    </submittedName>
</protein>
<evidence type="ECO:0000313" key="10">
    <source>
        <dbReference type="Proteomes" id="UP000238823"/>
    </source>
</evidence>
<feature type="domain" description="Protein kinase" evidence="8">
    <location>
        <begin position="25"/>
        <end position="326"/>
    </location>
</feature>
<feature type="coiled-coil region" evidence="6">
    <location>
        <begin position="839"/>
        <end position="866"/>
    </location>
</feature>
<evidence type="ECO:0000256" key="4">
    <source>
        <dbReference type="ARBA" id="ARBA00022840"/>
    </source>
</evidence>
<keyword evidence="1 9" id="KW-0808">Transferase</keyword>
<dbReference type="PANTHER" id="PTHR43289">
    <property type="entry name" value="MITOGEN-ACTIVATED PROTEIN KINASE KINASE KINASE 20-RELATED"/>
    <property type="match status" value="1"/>
</dbReference>
<dbReference type="Gene3D" id="1.10.510.10">
    <property type="entry name" value="Transferase(Phosphotransferase) domain 1"/>
    <property type="match status" value="1"/>
</dbReference>
<dbReference type="Pfam" id="PF00069">
    <property type="entry name" value="Pkinase"/>
    <property type="match status" value="1"/>
</dbReference>
<dbReference type="InterPro" id="IPR017441">
    <property type="entry name" value="Protein_kinase_ATP_BS"/>
</dbReference>
<dbReference type="Gene3D" id="3.30.200.20">
    <property type="entry name" value="Phosphorylase Kinase, domain 1"/>
    <property type="match status" value="1"/>
</dbReference>
<sequence length="889" mass="95657">MAEFDRLRRKLGFSNEPAPLIDARYSVEQTLGRGAMGEVHLAHDRRLERQVALKVVRASSTVDPAMLQARLEREALALARVDHQNVIKIHDVGSHAGQTYFTMQFVPGPTLREWQREPTRGRAELLDAYLQAARGLAAAHAVGVVHRDFKPDNVIVGADGLVRVLDFGIAAALRTELSPVAALERSREFEPTLTQAPTRADQAAGATLDAGRSTSTLDTARAQLPQMTRAGTLLGTLPYMSSEQLEGRSADARSDQFGFCVAMWEALTGARPFEGRTVSSLQAGMKAGPSGAEALPRWLRPLLIRGLAGDPGDRWPSMNALIDALERGRGRGRRLALGLGLGSSLAAALVLGRVLSPAPELPPAETCEDFIAQLDRAWGPTQRRAFSVHAGVDPTATAYAIATLDELAAAWKLAAAATCEGEAAPATHATARACLDAWRERLGAHVELLVERGDAKSLARAPDLLARLVPPSSAQGRDYCAFRPSQPVDPEVWRLGEQARASVLLGDIDGAFTLADAALTRARGMDSRSFTAELAVGHASRAEVAAFAGDADAAIAELARAELHALGTEFIDVLLPAWTLRAKLLAFGEGSDAADDALAQVERAEPLAFALELATTDPRRAELLEARGMSERARGQHAAAIALHHQAKAIFIAAGQPTMALKSLINIGANYQDLDELAHARQAYSQAVAVVDQAGLPPSYRNRIQLERDLGLIAYASEDPSELREGLQHFEFIVAHGTEAERLDALELLVAIALELEDTPLTLAWTERALTALNERTDASVADTVRIQRVAGIALAIAGDPRGETLLLAAERGAEALSLTVQFNLQRSWIEWLERVERCHSAHARRDALEDRMRAAEDELLATYQAWRDAGPTSACASDPARAPQHDNP</sequence>
<dbReference type="AlphaFoldDB" id="A0A2S9YRZ0"/>
<dbReference type="PROSITE" id="PS00108">
    <property type="entry name" value="PROTEIN_KINASE_ST"/>
    <property type="match status" value="1"/>
</dbReference>
<keyword evidence="6" id="KW-0175">Coiled coil</keyword>
<dbReference type="EMBL" id="PVNL01000049">
    <property type="protein sequence ID" value="PRQ07830.1"/>
    <property type="molecule type" value="Genomic_DNA"/>
</dbReference>
<dbReference type="SUPFAM" id="SSF56112">
    <property type="entry name" value="Protein kinase-like (PK-like)"/>
    <property type="match status" value="1"/>
</dbReference>
<dbReference type="InterPro" id="IPR000719">
    <property type="entry name" value="Prot_kinase_dom"/>
</dbReference>
<dbReference type="InterPro" id="IPR011009">
    <property type="entry name" value="Kinase-like_dom_sf"/>
</dbReference>
<dbReference type="InterPro" id="IPR011990">
    <property type="entry name" value="TPR-like_helical_dom_sf"/>
</dbReference>
<dbReference type="InterPro" id="IPR008271">
    <property type="entry name" value="Ser/Thr_kinase_AS"/>
</dbReference>
<evidence type="ECO:0000259" key="8">
    <source>
        <dbReference type="PROSITE" id="PS50011"/>
    </source>
</evidence>
<dbReference type="GO" id="GO:0005524">
    <property type="term" value="F:ATP binding"/>
    <property type="evidence" value="ECO:0007669"/>
    <property type="project" value="UniProtKB-UniRule"/>
</dbReference>
<dbReference type="PANTHER" id="PTHR43289:SF34">
    <property type="entry name" value="SERINE_THREONINE-PROTEIN KINASE YBDM-RELATED"/>
    <property type="match status" value="1"/>
</dbReference>
<evidence type="ECO:0000256" key="2">
    <source>
        <dbReference type="ARBA" id="ARBA00022741"/>
    </source>
</evidence>
<dbReference type="GO" id="GO:0004674">
    <property type="term" value="F:protein serine/threonine kinase activity"/>
    <property type="evidence" value="ECO:0007669"/>
    <property type="project" value="UniProtKB-EC"/>
</dbReference>
<dbReference type="CDD" id="cd14014">
    <property type="entry name" value="STKc_PknB_like"/>
    <property type="match status" value="1"/>
</dbReference>
<feature type="region of interest" description="Disordered" evidence="7">
    <location>
        <begin position="191"/>
        <end position="215"/>
    </location>
</feature>
<reference evidence="9 10" key="1">
    <citation type="submission" date="2018-03" db="EMBL/GenBank/DDBJ databases">
        <title>Draft Genome Sequences of the Obligatory Marine Myxobacteria Enhygromyxa salina SWB007.</title>
        <authorList>
            <person name="Poehlein A."/>
            <person name="Moghaddam J.A."/>
            <person name="Harms H."/>
            <person name="Alanjari M."/>
            <person name="Koenig G.M."/>
            <person name="Daniel R."/>
            <person name="Schaeberle T.F."/>
        </authorList>
    </citation>
    <scope>NUCLEOTIDE SEQUENCE [LARGE SCALE GENOMIC DNA]</scope>
    <source>
        <strain evidence="9 10">SWB007</strain>
    </source>
</reference>
<dbReference type="PROSITE" id="PS50011">
    <property type="entry name" value="PROTEIN_KINASE_DOM"/>
    <property type="match status" value="1"/>
</dbReference>
<keyword evidence="2 5" id="KW-0547">Nucleotide-binding</keyword>
<evidence type="ECO:0000313" key="9">
    <source>
        <dbReference type="EMBL" id="PRQ07830.1"/>
    </source>
</evidence>
<organism evidence="9 10">
    <name type="scientific">Enhygromyxa salina</name>
    <dbReference type="NCBI Taxonomy" id="215803"/>
    <lineage>
        <taxon>Bacteria</taxon>
        <taxon>Pseudomonadati</taxon>
        <taxon>Myxococcota</taxon>
        <taxon>Polyangia</taxon>
        <taxon>Nannocystales</taxon>
        <taxon>Nannocystaceae</taxon>
        <taxon>Enhygromyxa</taxon>
    </lineage>
</organism>
<name>A0A2S9YRZ0_9BACT</name>
<evidence type="ECO:0000256" key="7">
    <source>
        <dbReference type="SAM" id="MobiDB-lite"/>
    </source>
</evidence>